<protein>
    <submittedName>
        <fullName evidence="1">Uncharacterized protein</fullName>
    </submittedName>
</protein>
<organism evidence="1">
    <name type="scientific">Candidatus Caldatribacterium californiense</name>
    <dbReference type="NCBI Taxonomy" id="1454726"/>
    <lineage>
        <taxon>Bacteria</taxon>
        <taxon>Pseudomonadati</taxon>
        <taxon>Atribacterota</taxon>
        <taxon>Atribacteria</taxon>
        <taxon>Atribacterales</taxon>
        <taxon>Candidatus Caldatribacteriaceae</taxon>
        <taxon>Candidatus Caldatribacterium</taxon>
    </lineage>
</organism>
<evidence type="ECO:0000313" key="1">
    <source>
        <dbReference type="EMBL" id="HGI30802.1"/>
    </source>
</evidence>
<accession>A0A7V3YGS6</accession>
<proteinExistence type="predicted"/>
<dbReference type="AlphaFoldDB" id="A0A7V3YGS6"/>
<gene>
    <name evidence="1" type="ORF">ENV30_05785</name>
</gene>
<dbReference type="EMBL" id="DTFV01000083">
    <property type="protein sequence ID" value="HGI30802.1"/>
    <property type="molecule type" value="Genomic_DNA"/>
</dbReference>
<reference evidence="1" key="1">
    <citation type="journal article" date="2020" name="mSystems">
        <title>Genome- and Community-Level Interaction Insights into Carbon Utilization and Element Cycling Functions of Hydrothermarchaeota in Hydrothermal Sediment.</title>
        <authorList>
            <person name="Zhou Z."/>
            <person name="Liu Y."/>
            <person name="Xu W."/>
            <person name="Pan J."/>
            <person name="Luo Z.H."/>
            <person name="Li M."/>
        </authorList>
    </citation>
    <scope>NUCLEOTIDE SEQUENCE [LARGE SCALE GENOMIC DNA]</scope>
    <source>
        <strain evidence="1">SpSt-747</strain>
    </source>
</reference>
<comment type="caution">
    <text evidence="1">The sequence shown here is derived from an EMBL/GenBank/DDBJ whole genome shotgun (WGS) entry which is preliminary data.</text>
</comment>
<sequence>MKVRVVTFDDYSESFDLSVKPFRARNDQFVFGFFRVRGTYVLQIFGLGVQRITEHTGPACIDISFDAPGISDVCNRFDDLIQMTQRFFTTRHFKAGSVFRLFQEFHRFVVKPLFSEATLVTTSSKEIATKLENFRDELCIVPISVRMFVLLPGGWTLTTGVILSMELERIRKKLIRAFPWFSISYWSETSKIPPEVEAVSGLKDAEGAVSLELTPLPNFCLREGSSLLFVPRVQFLIMRKAESSPRKNTAEVFDFIRKKTAGMIFPQKQKLCIYGDITVSTPRRPPDNTDIAFDTDTLRRWTAFLLFELSSENERKLVLRRADEEILSDLVLTKLEA</sequence>
<name>A0A7V3YGS6_9BACT</name>